<evidence type="ECO:0000256" key="1">
    <source>
        <dbReference type="SAM" id="MobiDB-lite"/>
    </source>
</evidence>
<name>A0ABN2GCR7_9ACTN</name>
<evidence type="ECO:0000313" key="2">
    <source>
        <dbReference type="EMBL" id="GAA1668947.1"/>
    </source>
</evidence>
<proteinExistence type="predicted"/>
<organism evidence="2 3">
    <name type="scientific">Streptomyces yatensis</name>
    <dbReference type="NCBI Taxonomy" id="155177"/>
    <lineage>
        <taxon>Bacteria</taxon>
        <taxon>Bacillati</taxon>
        <taxon>Actinomycetota</taxon>
        <taxon>Actinomycetes</taxon>
        <taxon>Kitasatosporales</taxon>
        <taxon>Streptomycetaceae</taxon>
        <taxon>Streptomyces</taxon>
        <taxon>Streptomyces violaceusniger group</taxon>
    </lineage>
</organism>
<protein>
    <submittedName>
        <fullName evidence="2">Uncharacterized protein</fullName>
    </submittedName>
</protein>
<keyword evidence="3" id="KW-1185">Reference proteome</keyword>
<reference evidence="2 3" key="1">
    <citation type="journal article" date="2019" name="Int. J. Syst. Evol. Microbiol.">
        <title>The Global Catalogue of Microorganisms (GCM) 10K type strain sequencing project: providing services to taxonomists for standard genome sequencing and annotation.</title>
        <authorList>
            <consortium name="The Broad Institute Genomics Platform"/>
            <consortium name="The Broad Institute Genome Sequencing Center for Infectious Disease"/>
            <person name="Wu L."/>
            <person name="Ma J."/>
        </authorList>
    </citation>
    <scope>NUCLEOTIDE SEQUENCE [LARGE SCALE GENOMIC DNA]</scope>
    <source>
        <strain evidence="2 3">JCM 13244</strain>
    </source>
</reference>
<accession>A0ABN2GCR7</accession>
<dbReference type="EMBL" id="BAAALR010000007">
    <property type="protein sequence ID" value="GAA1668947.1"/>
    <property type="molecule type" value="Genomic_DNA"/>
</dbReference>
<sequence>MRRDQWPSTPWLPPDCPSTAVRRPRPPQYFAGTERVPYIAPWTGENAPLGAITTRHRRGGVGIGYADEYGIADRRRGALWIRVPVKRGAGAPLLGRVHALRQRQAMAHMLCQYCGRPADDRSDGRYVFLLQAAVGRLITDGERTATPPACGGCVAEAVRGRSLRSGYVAVLVEDVTAWGVAGIVYTPDPVKPVPSTAEQFTLVAYDDPRLPWTLACREVVALHGCTVVDLAYLPEQIAA</sequence>
<gene>
    <name evidence="2" type="ORF">GCM10009680_05700</name>
</gene>
<feature type="region of interest" description="Disordered" evidence="1">
    <location>
        <begin position="1"/>
        <end position="27"/>
    </location>
</feature>
<dbReference type="Proteomes" id="UP001499947">
    <property type="component" value="Unassembled WGS sequence"/>
</dbReference>
<evidence type="ECO:0000313" key="3">
    <source>
        <dbReference type="Proteomes" id="UP001499947"/>
    </source>
</evidence>
<comment type="caution">
    <text evidence="2">The sequence shown here is derived from an EMBL/GenBank/DDBJ whole genome shotgun (WGS) entry which is preliminary data.</text>
</comment>